<dbReference type="InterPro" id="IPR026906">
    <property type="entry name" value="LRR_5"/>
</dbReference>
<keyword evidence="2" id="KW-1185">Reference proteome</keyword>
<organism evidence="1 2">
    <name type="scientific">Chaetoceros tenuissimus</name>
    <dbReference type="NCBI Taxonomy" id="426638"/>
    <lineage>
        <taxon>Eukaryota</taxon>
        <taxon>Sar</taxon>
        <taxon>Stramenopiles</taxon>
        <taxon>Ochrophyta</taxon>
        <taxon>Bacillariophyta</taxon>
        <taxon>Coscinodiscophyceae</taxon>
        <taxon>Chaetocerotophycidae</taxon>
        <taxon>Chaetocerotales</taxon>
        <taxon>Chaetocerotaceae</taxon>
        <taxon>Chaetoceros</taxon>
    </lineage>
</organism>
<protein>
    <recommendedName>
        <fullName evidence="3">Leucine-rich repeat domain-containing protein</fullName>
    </recommendedName>
</protein>
<evidence type="ECO:0000313" key="2">
    <source>
        <dbReference type="Proteomes" id="UP001054902"/>
    </source>
</evidence>
<dbReference type="PANTHER" id="PTHR45661:SF3">
    <property type="entry name" value="IG-LIKE DOMAIN-CONTAINING PROTEIN"/>
    <property type="match status" value="1"/>
</dbReference>
<accession>A0AAD3H245</accession>
<evidence type="ECO:0000313" key="1">
    <source>
        <dbReference type="EMBL" id="GFH47104.1"/>
    </source>
</evidence>
<dbReference type="SUPFAM" id="SSF52058">
    <property type="entry name" value="L domain-like"/>
    <property type="match status" value="1"/>
</dbReference>
<dbReference type="Proteomes" id="UP001054902">
    <property type="component" value="Unassembled WGS sequence"/>
</dbReference>
<dbReference type="InterPro" id="IPR053139">
    <property type="entry name" value="Surface_bspA-like"/>
</dbReference>
<name>A0AAD3H245_9STRA</name>
<dbReference type="AlphaFoldDB" id="A0AAD3H245"/>
<dbReference type="PANTHER" id="PTHR45661">
    <property type="entry name" value="SURFACE ANTIGEN"/>
    <property type="match status" value="1"/>
</dbReference>
<gene>
    <name evidence="1" type="ORF">CTEN210_03579</name>
</gene>
<dbReference type="InterPro" id="IPR032675">
    <property type="entry name" value="LRR_dom_sf"/>
</dbReference>
<comment type="caution">
    <text evidence="1">The sequence shown here is derived from an EMBL/GenBank/DDBJ whole genome shotgun (WGS) entry which is preliminary data.</text>
</comment>
<dbReference type="Gene3D" id="3.80.10.10">
    <property type="entry name" value="Ribonuclease Inhibitor"/>
    <property type="match status" value="1"/>
</dbReference>
<sequence length="269" mass="31128">MRISESEWRNFTAGMRMFREKKTLFYNGEKLWEGDEWEGNPLIYDLEERDSWEIMIVLPGVEIIPEMSFSYCSKIKTVIMADSVQRIEDEAFMECCSLDFFRLSRNLEYIGEYAFLFCNSLTSIFIPPSCRQIGEEAFGWCAQLIILGLPQTTELGEGVFQKTKLMKNSPFELDQYGEYDLDDDDEAAIQWVKSINEEEANDLHRICSSFNPLSEIIYAIVKRQGIGAMKTKNKIGITPSQYLATNTFADITEKEITNRYILDMMGEVL</sequence>
<evidence type="ECO:0008006" key="3">
    <source>
        <dbReference type="Google" id="ProtNLM"/>
    </source>
</evidence>
<proteinExistence type="predicted"/>
<dbReference type="EMBL" id="BLLK01000022">
    <property type="protein sequence ID" value="GFH47104.1"/>
    <property type="molecule type" value="Genomic_DNA"/>
</dbReference>
<reference evidence="1 2" key="1">
    <citation type="journal article" date="2021" name="Sci. Rep.">
        <title>The genome of the diatom Chaetoceros tenuissimus carries an ancient integrated fragment of an extant virus.</title>
        <authorList>
            <person name="Hongo Y."/>
            <person name="Kimura K."/>
            <person name="Takaki Y."/>
            <person name="Yoshida Y."/>
            <person name="Baba S."/>
            <person name="Kobayashi G."/>
            <person name="Nagasaki K."/>
            <person name="Hano T."/>
            <person name="Tomaru Y."/>
        </authorList>
    </citation>
    <scope>NUCLEOTIDE SEQUENCE [LARGE SCALE GENOMIC DNA]</scope>
    <source>
        <strain evidence="1 2">NIES-3715</strain>
    </source>
</reference>
<dbReference type="Pfam" id="PF13306">
    <property type="entry name" value="LRR_5"/>
    <property type="match status" value="1"/>
</dbReference>